<feature type="region of interest" description="Disordered" evidence="1">
    <location>
        <begin position="1"/>
        <end position="24"/>
    </location>
</feature>
<organism evidence="3 4">
    <name type="scientific">Klebsormidium nitens</name>
    <name type="common">Green alga</name>
    <name type="synonym">Ulothrix nitens</name>
    <dbReference type="NCBI Taxonomy" id="105231"/>
    <lineage>
        <taxon>Eukaryota</taxon>
        <taxon>Viridiplantae</taxon>
        <taxon>Streptophyta</taxon>
        <taxon>Klebsormidiophyceae</taxon>
        <taxon>Klebsormidiales</taxon>
        <taxon>Klebsormidiaceae</taxon>
        <taxon>Klebsormidium</taxon>
    </lineage>
</organism>
<feature type="transmembrane region" description="Helical" evidence="2">
    <location>
        <begin position="67"/>
        <end position="87"/>
    </location>
</feature>
<evidence type="ECO:0000256" key="2">
    <source>
        <dbReference type="SAM" id="Phobius"/>
    </source>
</evidence>
<evidence type="ECO:0000313" key="3">
    <source>
        <dbReference type="EMBL" id="GAQ88544.1"/>
    </source>
</evidence>
<dbReference type="Proteomes" id="UP000054558">
    <property type="component" value="Unassembled WGS sequence"/>
</dbReference>
<feature type="transmembrane region" description="Helical" evidence="2">
    <location>
        <begin position="32"/>
        <end position="55"/>
    </location>
</feature>
<name>A0A1Y1IC50_KLENI</name>
<gene>
    <name evidence="3" type="ORF">KFL_004380040</name>
</gene>
<evidence type="ECO:0008006" key="5">
    <source>
        <dbReference type="Google" id="ProtNLM"/>
    </source>
</evidence>
<dbReference type="AlphaFoldDB" id="A0A1Y1IC50"/>
<sequence>MSSKWDPQQQEGKGEGGGDQQIAPQKGGKNVWLMRILVGGTILTIGTLAMLAFGAIAIPTVLLGGGLLLLVSPLLIGGAVLTSPIWVPLVGLTLTVPPILGTIAVAFITFVLGVYWFWNFVRSSKTREAAEDLKEGMKEAAYCVQHRVYDTCHSAQQAGQQARQRAQESSSS</sequence>
<keyword evidence="2" id="KW-0472">Membrane</keyword>
<reference evidence="3 4" key="1">
    <citation type="journal article" date="2014" name="Nat. Commun.">
        <title>Klebsormidium flaccidum genome reveals primary factors for plant terrestrial adaptation.</title>
        <authorList>
            <person name="Hori K."/>
            <person name="Maruyama F."/>
            <person name="Fujisawa T."/>
            <person name="Togashi T."/>
            <person name="Yamamoto N."/>
            <person name="Seo M."/>
            <person name="Sato S."/>
            <person name="Yamada T."/>
            <person name="Mori H."/>
            <person name="Tajima N."/>
            <person name="Moriyama T."/>
            <person name="Ikeuchi M."/>
            <person name="Watanabe M."/>
            <person name="Wada H."/>
            <person name="Kobayashi K."/>
            <person name="Saito M."/>
            <person name="Masuda T."/>
            <person name="Sasaki-Sekimoto Y."/>
            <person name="Mashiguchi K."/>
            <person name="Awai K."/>
            <person name="Shimojima M."/>
            <person name="Masuda S."/>
            <person name="Iwai M."/>
            <person name="Nobusawa T."/>
            <person name="Narise T."/>
            <person name="Kondo S."/>
            <person name="Saito H."/>
            <person name="Sato R."/>
            <person name="Murakawa M."/>
            <person name="Ihara Y."/>
            <person name="Oshima-Yamada Y."/>
            <person name="Ohtaka K."/>
            <person name="Satoh M."/>
            <person name="Sonobe K."/>
            <person name="Ishii M."/>
            <person name="Ohtani R."/>
            <person name="Kanamori-Sato M."/>
            <person name="Honoki R."/>
            <person name="Miyazaki D."/>
            <person name="Mochizuki H."/>
            <person name="Umetsu J."/>
            <person name="Higashi K."/>
            <person name="Shibata D."/>
            <person name="Kamiya Y."/>
            <person name="Sato N."/>
            <person name="Nakamura Y."/>
            <person name="Tabata S."/>
            <person name="Ida S."/>
            <person name="Kurokawa K."/>
            <person name="Ohta H."/>
        </authorList>
    </citation>
    <scope>NUCLEOTIDE SEQUENCE [LARGE SCALE GENOMIC DNA]</scope>
    <source>
        <strain evidence="3 4">NIES-2285</strain>
    </source>
</reference>
<keyword evidence="2" id="KW-0812">Transmembrane</keyword>
<keyword evidence="4" id="KW-1185">Reference proteome</keyword>
<feature type="transmembrane region" description="Helical" evidence="2">
    <location>
        <begin position="99"/>
        <end position="118"/>
    </location>
</feature>
<protein>
    <recommendedName>
        <fullName evidence="5">Oleosin</fullName>
    </recommendedName>
</protein>
<proteinExistence type="predicted"/>
<dbReference type="EMBL" id="DF237387">
    <property type="protein sequence ID" value="GAQ88544.1"/>
    <property type="molecule type" value="Genomic_DNA"/>
</dbReference>
<accession>A0A1Y1IC50</accession>
<keyword evidence="2" id="KW-1133">Transmembrane helix</keyword>
<evidence type="ECO:0000313" key="4">
    <source>
        <dbReference type="Proteomes" id="UP000054558"/>
    </source>
</evidence>
<evidence type="ECO:0000256" key="1">
    <source>
        <dbReference type="SAM" id="MobiDB-lite"/>
    </source>
</evidence>